<keyword evidence="2" id="KW-0963">Cytoplasm</keyword>
<dbReference type="EMBL" id="VXIV02002730">
    <property type="protein sequence ID" value="KAF6023335.1"/>
    <property type="molecule type" value="Genomic_DNA"/>
</dbReference>
<comment type="caution">
    <text evidence="10">The sequence shown here is derived from an EMBL/GenBank/DDBJ whole genome shotgun (WGS) entry which is preliminary data.</text>
</comment>
<proteinExistence type="inferred from homology"/>
<dbReference type="GO" id="GO:0051231">
    <property type="term" value="P:spindle elongation"/>
    <property type="evidence" value="ECO:0007669"/>
    <property type="project" value="TreeGrafter"/>
</dbReference>
<keyword evidence="3 7" id="KW-0547">Nucleotide-binding</keyword>
<dbReference type="InterPro" id="IPR027640">
    <property type="entry name" value="Kinesin-like_fam"/>
</dbReference>
<sequence>MTTRVRVAVRSRPLVEKETSDGCETCVTPIDETQVLLGKDKYFTFDYAFGPNVCQEEVFQSCGYPLIEAIFKGFNATMLAYGQTGSGKTYTMGTGKIAEGSNEESLGIIPRVVEALFSTMKEKEQEAEFVTRVSFLEIYNEEIKDLLSSENQNLCIREDTQGVKVSGLTEHVVTAPTEALNLLCNGGEFRAVGSTKMNETSSRSHAIFTIYIDRQSKSQKEDSWSAKFHLERRDNINLGLLALGNVVSALGDEKRKKNVSHIPYRDSKLTRLLQDSLGGNSYTLMMACVSPADSNMEETLNTLRYADRAKRIKNKPTVNRDPHVAEILRLKNLVAQLQSDAVSELGGGGDPVSSLEYQKLRQKSELLEEQNEKLTRELSNAIDHSNDLCEKIVLVEMSRDKLRAKLNKITIETG</sequence>
<dbReference type="GO" id="GO:0008017">
    <property type="term" value="F:microtubule binding"/>
    <property type="evidence" value="ECO:0007669"/>
    <property type="project" value="InterPro"/>
</dbReference>
<dbReference type="Pfam" id="PF00225">
    <property type="entry name" value="Kinesin"/>
    <property type="match status" value="1"/>
</dbReference>
<name>A0A7J7JB99_BUGNE</name>
<dbReference type="PROSITE" id="PS50067">
    <property type="entry name" value="KINESIN_MOTOR_2"/>
    <property type="match status" value="1"/>
</dbReference>
<comment type="subcellular location">
    <subcellularLocation>
        <location evidence="1">Cytoplasm</location>
        <location evidence="1">Cytoskeleton</location>
    </subcellularLocation>
</comment>
<feature type="binding site" evidence="7">
    <location>
        <begin position="82"/>
        <end position="89"/>
    </location>
    <ligand>
        <name>ATP</name>
        <dbReference type="ChEBI" id="CHEBI:30616"/>
    </ligand>
</feature>
<dbReference type="PANTHER" id="PTHR47969:SF15">
    <property type="entry name" value="CHROMOSOME-ASSOCIATED KINESIN KIF4A-RELATED"/>
    <property type="match status" value="1"/>
</dbReference>
<evidence type="ECO:0000256" key="8">
    <source>
        <dbReference type="SAM" id="Coils"/>
    </source>
</evidence>
<accession>A0A7J7JB99</accession>
<dbReference type="InterPro" id="IPR001752">
    <property type="entry name" value="Kinesin_motor_dom"/>
</dbReference>
<dbReference type="PANTHER" id="PTHR47969">
    <property type="entry name" value="CHROMOSOME-ASSOCIATED KINESIN KIF4A-RELATED"/>
    <property type="match status" value="1"/>
</dbReference>
<evidence type="ECO:0000313" key="11">
    <source>
        <dbReference type="Proteomes" id="UP000593567"/>
    </source>
</evidence>
<evidence type="ECO:0000256" key="6">
    <source>
        <dbReference type="ARBA" id="ARBA00023212"/>
    </source>
</evidence>
<keyword evidence="5 8" id="KW-0175">Coiled coil</keyword>
<evidence type="ECO:0000256" key="1">
    <source>
        <dbReference type="ARBA" id="ARBA00004245"/>
    </source>
</evidence>
<feature type="coiled-coil region" evidence="8">
    <location>
        <begin position="357"/>
        <end position="384"/>
    </location>
</feature>
<comment type="similarity">
    <text evidence="7">Belongs to the TRAFAC class myosin-kinesin ATPase superfamily. Kinesin family.</text>
</comment>
<protein>
    <submittedName>
        <fullName evidence="10">KIF4A</fullName>
    </submittedName>
</protein>
<evidence type="ECO:0000313" key="10">
    <source>
        <dbReference type="EMBL" id="KAF6023335.1"/>
    </source>
</evidence>
<dbReference type="SMART" id="SM00129">
    <property type="entry name" value="KISc"/>
    <property type="match status" value="1"/>
</dbReference>
<keyword evidence="11" id="KW-1185">Reference proteome</keyword>
<evidence type="ECO:0000256" key="2">
    <source>
        <dbReference type="ARBA" id="ARBA00022490"/>
    </source>
</evidence>
<gene>
    <name evidence="10" type="ORF">EB796_018355</name>
</gene>
<dbReference type="GO" id="GO:0005524">
    <property type="term" value="F:ATP binding"/>
    <property type="evidence" value="ECO:0007669"/>
    <property type="project" value="UniProtKB-UniRule"/>
</dbReference>
<evidence type="ECO:0000256" key="5">
    <source>
        <dbReference type="ARBA" id="ARBA00023054"/>
    </source>
</evidence>
<organism evidence="10 11">
    <name type="scientific">Bugula neritina</name>
    <name type="common">Brown bryozoan</name>
    <name type="synonym">Sertularia neritina</name>
    <dbReference type="NCBI Taxonomy" id="10212"/>
    <lineage>
        <taxon>Eukaryota</taxon>
        <taxon>Metazoa</taxon>
        <taxon>Spiralia</taxon>
        <taxon>Lophotrochozoa</taxon>
        <taxon>Bryozoa</taxon>
        <taxon>Gymnolaemata</taxon>
        <taxon>Cheilostomatida</taxon>
        <taxon>Flustrina</taxon>
        <taxon>Buguloidea</taxon>
        <taxon>Bugulidae</taxon>
        <taxon>Bugula</taxon>
    </lineage>
</organism>
<evidence type="ECO:0000256" key="3">
    <source>
        <dbReference type="ARBA" id="ARBA00022741"/>
    </source>
</evidence>
<dbReference type="GO" id="GO:0007018">
    <property type="term" value="P:microtubule-based movement"/>
    <property type="evidence" value="ECO:0007669"/>
    <property type="project" value="InterPro"/>
</dbReference>
<dbReference type="OrthoDB" id="3176171at2759"/>
<dbReference type="GO" id="GO:0003777">
    <property type="term" value="F:microtubule motor activity"/>
    <property type="evidence" value="ECO:0007669"/>
    <property type="project" value="InterPro"/>
</dbReference>
<keyword evidence="4 7" id="KW-0067">ATP-binding</keyword>
<dbReference type="InterPro" id="IPR036961">
    <property type="entry name" value="Kinesin_motor_dom_sf"/>
</dbReference>
<dbReference type="Gene3D" id="3.40.850.10">
    <property type="entry name" value="Kinesin motor domain"/>
    <property type="match status" value="1"/>
</dbReference>
<evidence type="ECO:0000256" key="7">
    <source>
        <dbReference type="PROSITE-ProRule" id="PRU00283"/>
    </source>
</evidence>
<dbReference type="SUPFAM" id="SSF52540">
    <property type="entry name" value="P-loop containing nucleoside triphosphate hydrolases"/>
    <property type="match status" value="1"/>
</dbReference>
<dbReference type="PRINTS" id="PR00380">
    <property type="entry name" value="KINESINHEAVY"/>
</dbReference>
<feature type="domain" description="Kinesin motor" evidence="9">
    <location>
        <begin position="4"/>
        <end position="312"/>
    </location>
</feature>
<dbReference type="InterPro" id="IPR027417">
    <property type="entry name" value="P-loop_NTPase"/>
</dbReference>
<dbReference type="GO" id="GO:0005875">
    <property type="term" value="C:microtubule associated complex"/>
    <property type="evidence" value="ECO:0007669"/>
    <property type="project" value="TreeGrafter"/>
</dbReference>
<dbReference type="Proteomes" id="UP000593567">
    <property type="component" value="Unassembled WGS sequence"/>
</dbReference>
<keyword evidence="6" id="KW-0206">Cytoskeleton</keyword>
<evidence type="ECO:0000256" key="4">
    <source>
        <dbReference type="ARBA" id="ARBA00022840"/>
    </source>
</evidence>
<keyword evidence="7" id="KW-0505">Motor protein</keyword>
<dbReference type="GO" id="GO:0007052">
    <property type="term" value="P:mitotic spindle organization"/>
    <property type="evidence" value="ECO:0007669"/>
    <property type="project" value="TreeGrafter"/>
</dbReference>
<dbReference type="AlphaFoldDB" id="A0A7J7JB99"/>
<evidence type="ECO:0000259" key="9">
    <source>
        <dbReference type="PROSITE" id="PS50067"/>
    </source>
</evidence>
<reference evidence="10" key="1">
    <citation type="submission" date="2020-06" db="EMBL/GenBank/DDBJ databases">
        <title>Draft genome of Bugula neritina, a colonial animal packing powerful symbionts and potential medicines.</title>
        <authorList>
            <person name="Rayko M."/>
        </authorList>
    </citation>
    <scope>NUCLEOTIDE SEQUENCE [LARGE SCALE GENOMIC DNA]</scope>
    <source>
        <strain evidence="10">Kwan_BN1</strain>
    </source>
</reference>